<dbReference type="Proteomes" id="UP000765509">
    <property type="component" value="Unassembled WGS sequence"/>
</dbReference>
<keyword evidence="2" id="KW-1185">Reference proteome</keyword>
<name>A0A9Q3C7T8_9BASI</name>
<dbReference type="AlphaFoldDB" id="A0A9Q3C7T8"/>
<sequence length="220" mass="25212">MGRFAIDWRQVLITFNPNFKEYSDYDIPLTNDLSTSTTCAAVVGNCRTLSLLAYVHIALMKSPHSLISSRDEVSKEIRNARKDRSMNSLHLFHGNVELLPLSYCDCTEEFWDEEEYPAEIKTVMKVFTSVYHSYFNGLLTKFLNKDSPFPLHEESLSQFHQLKDSFTTAPIIPKIHPSLPNITSNHAFGFVLVELTDSGKHPIVLDRHKHIQEELNSIIN</sequence>
<accession>A0A9Q3C7T8</accession>
<evidence type="ECO:0000313" key="1">
    <source>
        <dbReference type="EMBL" id="MBW0478093.1"/>
    </source>
</evidence>
<dbReference type="OrthoDB" id="2684341at2759"/>
<proteinExistence type="predicted"/>
<gene>
    <name evidence="1" type="ORF">O181_017808</name>
</gene>
<reference evidence="1" key="1">
    <citation type="submission" date="2021-03" db="EMBL/GenBank/DDBJ databases">
        <title>Draft genome sequence of rust myrtle Austropuccinia psidii MF-1, a brazilian biotype.</title>
        <authorList>
            <person name="Quecine M.C."/>
            <person name="Pachon D.M.R."/>
            <person name="Bonatelli M.L."/>
            <person name="Correr F.H."/>
            <person name="Franceschini L.M."/>
            <person name="Leite T.F."/>
            <person name="Margarido G.R.A."/>
            <person name="Almeida C.A."/>
            <person name="Ferrarezi J.A."/>
            <person name="Labate C.A."/>
        </authorList>
    </citation>
    <scope>NUCLEOTIDE SEQUENCE</scope>
    <source>
        <strain evidence="1">MF-1</strain>
    </source>
</reference>
<evidence type="ECO:0000313" key="2">
    <source>
        <dbReference type="Proteomes" id="UP000765509"/>
    </source>
</evidence>
<comment type="caution">
    <text evidence="1">The sequence shown here is derived from an EMBL/GenBank/DDBJ whole genome shotgun (WGS) entry which is preliminary data.</text>
</comment>
<protein>
    <submittedName>
        <fullName evidence="1">Uncharacterized protein</fullName>
    </submittedName>
</protein>
<organism evidence="1 2">
    <name type="scientific">Austropuccinia psidii MF-1</name>
    <dbReference type="NCBI Taxonomy" id="1389203"/>
    <lineage>
        <taxon>Eukaryota</taxon>
        <taxon>Fungi</taxon>
        <taxon>Dikarya</taxon>
        <taxon>Basidiomycota</taxon>
        <taxon>Pucciniomycotina</taxon>
        <taxon>Pucciniomycetes</taxon>
        <taxon>Pucciniales</taxon>
        <taxon>Sphaerophragmiaceae</taxon>
        <taxon>Austropuccinia</taxon>
    </lineage>
</organism>
<dbReference type="EMBL" id="AVOT02005050">
    <property type="protein sequence ID" value="MBW0478093.1"/>
    <property type="molecule type" value="Genomic_DNA"/>
</dbReference>